<feature type="region of interest" description="Disordered" evidence="2">
    <location>
        <begin position="138"/>
        <end position="187"/>
    </location>
</feature>
<dbReference type="PANTHER" id="PTHR38434:SF1">
    <property type="entry name" value="BLL2549 PROTEIN"/>
    <property type="match status" value="1"/>
</dbReference>
<comment type="caution">
    <text evidence="4">The sequence shown here is derived from an EMBL/GenBank/DDBJ whole genome shotgun (WGS) entry which is preliminary data.</text>
</comment>
<feature type="transmembrane region" description="Helical" evidence="3">
    <location>
        <begin position="262"/>
        <end position="280"/>
    </location>
</feature>
<dbReference type="InterPro" id="IPR019286">
    <property type="entry name" value="DUF2339_TM"/>
</dbReference>
<dbReference type="Proteomes" id="UP000003009">
    <property type="component" value="Unassembled WGS sequence"/>
</dbReference>
<sequence length="1081" mass="117948">MNFLLFTVLPALVVGQATDFHSGVTAFLILCAVWLQNRMRDNQHEQARKQQDNKLRDLQNELDILHQRINQQNQTIQALLRQPENAITREPLRQPENEQPENHLAVPRQTARQPETQIAPVAVQPTVQQTIQQTVHAPAALGQPENQNDEFNLDTLDNRPAVTPSLSQSTAQPASAAHRQPETAWQNNEAEAAPNPLIAWFVRGNPLLKIGVVVLFFGLAFLLRYVGSHLPLWFKYLAVFGAGIAAALAGEKLHTKNREYGLVLQGFGFGVMYLTALAALKLHRIAPAPLVFAVMLGAVAAMAALAVRRDAQIMAQFALAGGLAAPVLISDGSGNYLVLFTYLALLNTAVAWIAWHKAWRGLNITGFAGTFAIALSWGLRDYTAAHFATTEPFLLYHWLLYTTVACFFARQTLSHEPLSGSLKSIPNDAPLERIMATFAAYASHIRGLDSTLLFGTAVTAFSMQYRMVEHWQQAAAASALGFAAVYAVFALWFARQDDDFAVMKQAFAALSLLFVTLAVPLGLDGAWTASAWALEAALVYAFGMKLRQPHTRLAALAVFVLAAVAQLGDWQLFPRGSETLMGGSVAGTLWLMAGGAAMVWTWLRQPEKLAAWENGFQAAVQTLALANAVALPMMLFAETGTAYAMAAYALALAAAQFRHQNKVLSAFAAGTGWLAMLLAATSNHGSLKLTAAACVLAAAFLLHRSRWQPENAVTLNAAAGWALLPFAALLAMAGVSDVLPRAWSPSDFWAVWWAVWPPLLAASRGGRWKQGLQTCAVAGWLYAWSLFYVLSDWDAGTPVFATLTLAMMTALSLRAMTWQPEKLRRSAAWHGIALAVFGAAWTAWLGKLGGRYADGVWAQLAWLAVPMLLWTAFTAWRNHPRLQPRAVYWRWGSMAAAVFALAWLLVANWVAPRASGLPYLPLLNPLELATAAIVWQTWRWHGLWLAEYAPDERKMQAVLPSALALFAVSALVMRVWHEYDGVAWRLRDLLASFGLQASLSIVWALLAIGLMVRGNQKAARALWFTGAGLMGVVVAKLFLVELGNSGGVARIVSFIVVGLLLLLVGWFAPMPPRGGEGEEEG</sequence>
<reference evidence="4" key="1">
    <citation type="submission" date="2009-04" db="EMBL/GenBank/DDBJ databases">
        <authorList>
            <person name="Weinstock G."/>
            <person name="Sodergren E."/>
            <person name="Clifton S."/>
            <person name="Fulton L."/>
            <person name="Fulton B."/>
            <person name="Courtney L."/>
            <person name="Fronick C."/>
            <person name="Harrison M."/>
            <person name="Strong C."/>
            <person name="Farmer C."/>
            <person name="Delahaunty K."/>
            <person name="Markovic C."/>
            <person name="Hall O."/>
            <person name="Minx P."/>
            <person name="Tomlinson C."/>
            <person name="Mitreva M."/>
            <person name="Nelson J."/>
            <person name="Hou S."/>
            <person name="Wollam A."/>
            <person name="Pepin K.H."/>
            <person name="Johnson M."/>
            <person name="Bhonagiri V."/>
            <person name="Nash W.E."/>
            <person name="Warren W."/>
            <person name="Chinwalla A."/>
            <person name="Mardis E.R."/>
            <person name="Wilson R.K."/>
        </authorList>
    </citation>
    <scope>NUCLEOTIDE SEQUENCE [LARGE SCALE GENOMIC DNA]</scope>
    <source>
        <strain evidence="4">ATCC 51147</strain>
    </source>
</reference>
<keyword evidence="3" id="KW-1133">Transmembrane helix</keyword>
<feature type="transmembrane region" description="Helical" evidence="3">
    <location>
        <begin position="394"/>
        <end position="413"/>
    </location>
</feature>
<feature type="transmembrane region" description="Helical" evidence="3">
    <location>
        <begin position="686"/>
        <end position="703"/>
    </location>
</feature>
<dbReference type="RefSeq" id="WP_003794480.1">
    <property type="nucleotide sequence ID" value="NZ_GG665871.1"/>
</dbReference>
<evidence type="ECO:0000313" key="4">
    <source>
        <dbReference type="EMBL" id="EEP68884.1"/>
    </source>
</evidence>
<feature type="transmembrane region" description="Helical" evidence="3">
    <location>
        <begin position="796"/>
        <end position="815"/>
    </location>
</feature>
<dbReference type="PANTHER" id="PTHR38434">
    <property type="entry name" value="BLL2549 PROTEIN"/>
    <property type="match status" value="1"/>
</dbReference>
<proteinExistence type="predicted"/>
<feature type="transmembrane region" description="Helical" evidence="3">
    <location>
        <begin position="748"/>
        <end position="765"/>
    </location>
</feature>
<feature type="transmembrane region" description="Helical" evidence="3">
    <location>
        <begin position="827"/>
        <end position="844"/>
    </location>
</feature>
<feature type="transmembrane region" description="Helical" evidence="3">
    <location>
        <begin position="336"/>
        <end position="355"/>
    </location>
</feature>
<keyword evidence="5" id="KW-1185">Reference proteome</keyword>
<evidence type="ECO:0000256" key="1">
    <source>
        <dbReference type="SAM" id="Coils"/>
    </source>
</evidence>
<feature type="transmembrane region" description="Helical" evidence="3">
    <location>
        <begin position="474"/>
        <end position="494"/>
    </location>
</feature>
<feature type="transmembrane region" description="Helical" evidence="3">
    <location>
        <begin position="553"/>
        <end position="573"/>
    </location>
</feature>
<feature type="transmembrane region" description="Helical" evidence="3">
    <location>
        <begin position="362"/>
        <end position="379"/>
    </location>
</feature>
<feature type="transmembrane region" description="Helical" evidence="3">
    <location>
        <begin position="20"/>
        <end position="37"/>
    </location>
</feature>
<feature type="transmembrane region" description="Helical" evidence="3">
    <location>
        <begin position="1051"/>
        <end position="1068"/>
    </location>
</feature>
<keyword evidence="3" id="KW-0812">Transmembrane</keyword>
<dbReference type="GeneID" id="84906888"/>
<evidence type="ECO:0008006" key="6">
    <source>
        <dbReference type="Google" id="ProtNLM"/>
    </source>
</evidence>
<dbReference type="AlphaFoldDB" id="C4GF79"/>
<feature type="transmembrane region" description="Helical" evidence="3">
    <location>
        <begin position="989"/>
        <end position="1009"/>
    </location>
</feature>
<dbReference type="OrthoDB" id="207428at2"/>
<feature type="transmembrane region" description="Helical" evidence="3">
    <location>
        <begin position="856"/>
        <end position="876"/>
    </location>
</feature>
<feature type="region of interest" description="Disordered" evidence="2">
    <location>
        <begin position="91"/>
        <end position="112"/>
    </location>
</feature>
<feature type="transmembrane region" description="Helical" evidence="3">
    <location>
        <begin position="715"/>
        <end position="736"/>
    </location>
</feature>
<keyword evidence="3" id="KW-0472">Membrane</keyword>
<name>C4GF79_9NEIS</name>
<feature type="transmembrane region" description="Helical" evidence="3">
    <location>
        <begin position="232"/>
        <end position="250"/>
    </location>
</feature>
<dbReference type="HOGENOM" id="CLU_006561_1_0_4"/>
<feature type="transmembrane region" description="Helical" evidence="3">
    <location>
        <begin position="957"/>
        <end position="977"/>
    </location>
</feature>
<feature type="transmembrane region" description="Helical" evidence="3">
    <location>
        <begin position="579"/>
        <end position="603"/>
    </location>
</feature>
<evidence type="ECO:0000256" key="2">
    <source>
        <dbReference type="SAM" id="MobiDB-lite"/>
    </source>
</evidence>
<feature type="transmembrane region" description="Helical" evidence="3">
    <location>
        <begin position="207"/>
        <end position="226"/>
    </location>
</feature>
<feature type="coiled-coil region" evidence="1">
    <location>
        <begin position="41"/>
        <end position="82"/>
    </location>
</feature>
<organism evidence="4 5">
    <name type="scientific">Kingella oralis ATCC 51147</name>
    <dbReference type="NCBI Taxonomy" id="629741"/>
    <lineage>
        <taxon>Bacteria</taxon>
        <taxon>Pseudomonadati</taxon>
        <taxon>Pseudomonadota</taxon>
        <taxon>Betaproteobacteria</taxon>
        <taxon>Neisseriales</taxon>
        <taxon>Neisseriaceae</taxon>
        <taxon>Kingella</taxon>
    </lineage>
</organism>
<feature type="transmembrane region" description="Helical" evidence="3">
    <location>
        <begin position="1021"/>
        <end position="1039"/>
    </location>
</feature>
<feature type="transmembrane region" description="Helical" evidence="3">
    <location>
        <begin position="888"/>
        <end position="911"/>
    </location>
</feature>
<accession>C4GF79</accession>
<dbReference type="Pfam" id="PF10101">
    <property type="entry name" value="DUF2339"/>
    <property type="match status" value="1"/>
</dbReference>
<feature type="transmembrane region" description="Helical" evidence="3">
    <location>
        <begin position="506"/>
        <end position="523"/>
    </location>
</feature>
<protein>
    <recommendedName>
        <fullName evidence="6">DUF2339 domain-containing protein</fullName>
    </recommendedName>
</protein>
<feature type="transmembrane region" description="Helical" evidence="3">
    <location>
        <begin position="286"/>
        <end position="306"/>
    </location>
</feature>
<keyword evidence="1" id="KW-0175">Coiled coil</keyword>
<evidence type="ECO:0000313" key="5">
    <source>
        <dbReference type="Proteomes" id="UP000003009"/>
    </source>
</evidence>
<feature type="compositionally biased region" description="Polar residues" evidence="2">
    <location>
        <begin position="164"/>
        <end position="173"/>
    </location>
</feature>
<feature type="transmembrane region" description="Helical" evidence="3">
    <location>
        <begin position="772"/>
        <end position="790"/>
    </location>
</feature>
<dbReference type="STRING" id="629741.GCWU000324_00793"/>
<evidence type="ECO:0000256" key="3">
    <source>
        <dbReference type="SAM" id="Phobius"/>
    </source>
</evidence>
<gene>
    <name evidence="4" type="ORF">GCWU000324_00793</name>
</gene>
<dbReference type="EMBL" id="ACJW02000002">
    <property type="protein sequence ID" value="EEP68884.1"/>
    <property type="molecule type" value="Genomic_DNA"/>
</dbReference>
<feature type="transmembrane region" description="Helical" evidence="3">
    <location>
        <begin position="664"/>
        <end position="680"/>
    </location>
</feature>